<dbReference type="EMBL" id="MGHS01000035">
    <property type="protein sequence ID" value="OGM76235.1"/>
    <property type="molecule type" value="Genomic_DNA"/>
</dbReference>
<reference evidence="3 4" key="1">
    <citation type="journal article" date="2016" name="Nat. Commun.">
        <title>Thousands of microbial genomes shed light on interconnected biogeochemical processes in an aquifer system.</title>
        <authorList>
            <person name="Anantharaman K."/>
            <person name="Brown C.T."/>
            <person name="Hug L.A."/>
            <person name="Sharon I."/>
            <person name="Castelle C.J."/>
            <person name="Probst A.J."/>
            <person name="Thomas B.C."/>
            <person name="Singh A."/>
            <person name="Wilkins M.J."/>
            <person name="Karaoz U."/>
            <person name="Brodie E.L."/>
            <person name="Williams K.H."/>
            <person name="Hubbard S.S."/>
            <person name="Banfield J.F."/>
        </authorList>
    </citation>
    <scope>NUCLEOTIDE SEQUENCE [LARGE SCALE GENOMIC DNA]</scope>
</reference>
<dbReference type="Gene3D" id="3.40.50.2000">
    <property type="entry name" value="Glycogen Phosphorylase B"/>
    <property type="match status" value="2"/>
</dbReference>
<proteinExistence type="predicted"/>
<dbReference type="Proteomes" id="UP000177855">
    <property type="component" value="Unassembled WGS sequence"/>
</dbReference>
<name>A0A1F8CKW7_9BACT</name>
<dbReference type="Pfam" id="PF00534">
    <property type="entry name" value="Glycos_transf_1"/>
    <property type="match status" value="1"/>
</dbReference>
<evidence type="ECO:0000313" key="4">
    <source>
        <dbReference type="Proteomes" id="UP000177855"/>
    </source>
</evidence>
<comment type="caution">
    <text evidence="3">The sequence shown here is derived from an EMBL/GenBank/DDBJ whole genome shotgun (WGS) entry which is preliminary data.</text>
</comment>
<dbReference type="InterPro" id="IPR001296">
    <property type="entry name" value="Glyco_trans_1"/>
</dbReference>
<feature type="domain" description="Glycosyl transferase family 1" evidence="2">
    <location>
        <begin position="196"/>
        <end position="332"/>
    </location>
</feature>
<dbReference type="GO" id="GO:0009103">
    <property type="term" value="P:lipopolysaccharide biosynthetic process"/>
    <property type="evidence" value="ECO:0007669"/>
    <property type="project" value="TreeGrafter"/>
</dbReference>
<evidence type="ECO:0000259" key="2">
    <source>
        <dbReference type="Pfam" id="PF00534"/>
    </source>
</evidence>
<dbReference type="SUPFAM" id="SSF53756">
    <property type="entry name" value="UDP-Glycosyltransferase/glycogen phosphorylase"/>
    <property type="match status" value="1"/>
</dbReference>
<dbReference type="PANTHER" id="PTHR46401:SF2">
    <property type="entry name" value="GLYCOSYLTRANSFERASE WBBK-RELATED"/>
    <property type="match status" value="1"/>
</dbReference>
<keyword evidence="1" id="KW-0808">Transferase</keyword>
<gene>
    <name evidence="3" type="ORF">A2210_02190</name>
</gene>
<dbReference type="AlphaFoldDB" id="A0A1F8CKW7"/>
<dbReference type="STRING" id="1802532.A2210_02190"/>
<accession>A0A1F8CKW7</accession>
<protein>
    <recommendedName>
        <fullName evidence="2">Glycosyl transferase family 1 domain-containing protein</fullName>
    </recommendedName>
</protein>
<dbReference type="GO" id="GO:0016757">
    <property type="term" value="F:glycosyltransferase activity"/>
    <property type="evidence" value="ECO:0007669"/>
    <property type="project" value="InterPro"/>
</dbReference>
<evidence type="ECO:0000313" key="3">
    <source>
        <dbReference type="EMBL" id="OGM76235.1"/>
    </source>
</evidence>
<sequence>MKVAIVYDRVNKWGGAERVLLALHEIFPDAPLFTSVYSKENAKWAKSFPKVIPSFINKFKIVRNRHELLPYLMPILFESHDFSTYGLVISVTSEAAKGVITKPPTYHICYCLTPTRYLWSHHDVYFKGQSLKGVVRPIVSYLRRWDKVAANRPDVMVAISKTVQDRIKKYYDRESKIIYPPVAPIITTPIRSTVVKGDYFLVVSRLVPYKRVDLAIEAFNQLKLPLVIVGVGSEEMKLKKMAKDNIKFFGQLTDSELAGYYKRCVALVMPQEEDFGLVAVEAQSFGKCVIAFNKGGAREIILPGKTGIFFPKQSVGSLINAIKKFENLPAGRQGTKFESNIIRKNARRFSKERFKKEFLDLVKNLP</sequence>
<dbReference type="PANTHER" id="PTHR46401">
    <property type="entry name" value="GLYCOSYLTRANSFERASE WBBK-RELATED"/>
    <property type="match status" value="1"/>
</dbReference>
<organism evidence="3 4">
    <name type="scientific">Candidatus Woesebacteria bacterium RIFOXYA1_FULL_40_18</name>
    <dbReference type="NCBI Taxonomy" id="1802532"/>
    <lineage>
        <taxon>Bacteria</taxon>
        <taxon>Candidatus Woeseibacteriota</taxon>
    </lineage>
</organism>
<evidence type="ECO:0000256" key="1">
    <source>
        <dbReference type="ARBA" id="ARBA00022679"/>
    </source>
</evidence>